<accession>A0A3L8QWD9</accession>
<dbReference type="EMBL" id="QYCY01000004">
    <property type="protein sequence ID" value="RLV71629.1"/>
    <property type="molecule type" value="Genomic_DNA"/>
</dbReference>
<organism evidence="2 3">
    <name type="scientific">Streptomyces rapamycinicus (strain ATCC 29253 / DSM 41530 / NRRL 5491 / AYB-994)</name>
    <name type="common">Streptomyces hygroscopicus (strain ATCC 29253)</name>
    <dbReference type="NCBI Taxonomy" id="1343740"/>
    <lineage>
        <taxon>Bacteria</taxon>
        <taxon>Bacillati</taxon>
        <taxon>Actinomycetota</taxon>
        <taxon>Actinomycetes</taxon>
        <taxon>Kitasatosporales</taxon>
        <taxon>Streptomycetaceae</taxon>
        <taxon>Streptomyces</taxon>
        <taxon>Streptomyces violaceusniger group</taxon>
    </lineage>
</organism>
<evidence type="ECO:0000256" key="1">
    <source>
        <dbReference type="SAM" id="MobiDB-lite"/>
    </source>
</evidence>
<protein>
    <submittedName>
        <fullName evidence="2">Uncharacterized protein</fullName>
    </submittedName>
</protein>
<sequence length="259" mass="28627">MLVPRSDRLRPNRTWPLSPAEYATVEPPVAAAQHLAKSPCKGSRWSSCLGLRGQVGSRGGMYGWRGSVWGHRRGWRGGGSAVPRPKDQVTGLMHHSDAGSQYLHRAPGEGLPRPRPVYRMGLEQADDALDEGVVVGICDAAYRGSDASPGHGRRVHQCRMDRLRQPPPTPRDSRPHITSRNSSLPNPERFNHSETLSAFTSREVVAGTVRSRPNIRQIVRHIGEDWCVAVWVLAHQCRPVAAVKGIVAEPRRQFPDSCE</sequence>
<evidence type="ECO:0000313" key="2">
    <source>
        <dbReference type="EMBL" id="RLV71629.1"/>
    </source>
</evidence>
<proteinExistence type="predicted"/>
<gene>
    <name evidence="2" type="ORF">D3C57_143920</name>
</gene>
<feature type="region of interest" description="Disordered" evidence="1">
    <location>
        <begin position="146"/>
        <end position="191"/>
    </location>
</feature>
<comment type="caution">
    <text evidence="2">The sequence shown here is derived from an EMBL/GenBank/DDBJ whole genome shotgun (WGS) entry which is preliminary data.</text>
</comment>
<feature type="compositionally biased region" description="Polar residues" evidence="1">
    <location>
        <begin position="176"/>
        <end position="185"/>
    </location>
</feature>
<name>A0A3L8QWD9_STRRN</name>
<evidence type="ECO:0000313" key="3">
    <source>
        <dbReference type="Proteomes" id="UP000281594"/>
    </source>
</evidence>
<dbReference type="Proteomes" id="UP000281594">
    <property type="component" value="Unassembled WGS sequence"/>
</dbReference>
<reference evidence="2 3" key="1">
    <citation type="journal article" date="2018" name="J. Biol. Chem.">
        <title>Discovery of the actinoplanic acid pathway in Streptomyces rapamycinicus reveals a genetically conserved synergism with rapamycin.</title>
        <authorList>
            <person name="Mrak P."/>
            <person name="Krastel P."/>
            <person name="Pivk Lukancic P."/>
            <person name="Tao J."/>
            <person name="Pistorius D."/>
            <person name="Moore C.M."/>
        </authorList>
    </citation>
    <scope>NUCLEOTIDE SEQUENCE [LARGE SCALE GENOMIC DNA]</scope>
    <source>
        <strain evidence="2 3">NRRL 5491</strain>
    </source>
</reference>
<dbReference type="AlphaFoldDB" id="A0A3L8QWD9"/>